<protein>
    <submittedName>
        <fullName evidence="4">CPBP family intramembrane metalloprotease</fullName>
    </submittedName>
</protein>
<feature type="transmembrane region" description="Helical" evidence="1">
    <location>
        <begin position="166"/>
        <end position="184"/>
    </location>
</feature>
<dbReference type="GO" id="GO:0008237">
    <property type="term" value="F:metallopeptidase activity"/>
    <property type="evidence" value="ECO:0007669"/>
    <property type="project" value="UniProtKB-KW"/>
</dbReference>
<accession>A0AAC9IZG1</accession>
<evidence type="ECO:0000313" key="6">
    <source>
        <dbReference type="Proteomes" id="UP000621631"/>
    </source>
</evidence>
<dbReference type="GO" id="GO:0080120">
    <property type="term" value="P:CAAX-box protein maturation"/>
    <property type="evidence" value="ECO:0007669"/>
    <property type="project" value="UniProtKB-ARBA"/>
</dbReference>
<feature type="transmembrane region" description="Helical" evidence="1">
    <location>
        <begin position="58"/>
        <end position="79"/>
    </location>
</feature>
<evidence type="ECO:0000313" key="5">
    <source>
        <dbReference type="Proteomes" id="UP000182945"/>
    </source>
</evidence>
<gene>
    <name evidence="3" type="ORF">BME96_09590</name>
    <name evidence="4" type="ORF">IC602_08465</name>
</gene>
<keyword evidence="4" id="KW-0378">Hydrolase</keyword>
<keyword evidence="4" id="KW-0482">Metalloprotease</keyword>
<evidence type="ECO:0000256" key="1">
    <source>
        <dbReference type="SAM" id="Phobius"/>
    </source>
</evidence>
<keyword evidence="6" id="KW-1185">Reference proteome</keyword>
<keyword evidence="4" id="KW-0645">Protease</keyword>
<dbReference type="GO" id="GO:0004175">
    <property type="term" value="F:endopeptidase activity"/>
    <property type="evidence" value="ECO:0007669"/>
    <property type="project" value="UniProtKB-ARBA"/>
</dbReference>
<proteinExistence type="predicted"/>
<organism evidence="3 5">
    <name type="scientific">Virgibacillus halodenitrificans</name>
    <name type="common">Bacillus halodenitrificans</name>
    <dbReference type="NCBI Taxonomy" id="1482"/>
    <lineage>
        <taxon>Bacteria</taxon>
        <taxon>Bacillati</taxon>
        <taxon>Bacillota</taxon>
        <taxon>Bacilli</taxon>
        <taxon>Bacillales</taxon>
        <taxon>Bacillaceae</taxon>
        <taxon>Virgibacillus</taxon>
    </lineage>
</organism>
<dbReference type="InterPro" id="IPR003675">
    <property type="entry name" value="Rce1/LyrA-like_dom"/>
</dbReference>
<keyword evidence="1" id="KW-0472">Membrane</keyword>
<feature type="domain" description="CAAX prenyl protease 2/Lysostaphin resistance protein A-like" evidence="2">
    <location>
        <begin position="97"/>
        <end position="179"/>
    </location>
</feature>
<dbReference type="KEGG" id="vhl:BME96_09590"/>
<feature type="transmembrane region" description="Helical" evidence="1">
    <location>
        <begin position="20"/>
        <end position="38"/>
    </location>
</feature>
<dbReference type="GeneID" id="71514644"/>
<name>A0AAC9IZG1_VIRHA</name>
<evidence type="ECO:0000313" key="3">
    <source>
        <dbReference type="EMBL" id="APC48407.1"/>
    </source>
</evidence>
<evidence type="ECO:0000259" key="2">
    <source>
        <dbReference type="Pfam" id="PF02517"/>
    </source>
</evidence>
<keyword evidence="1" id="KW-0812">Transmembrane</keyword>
<sequence>MKQSELIKRLTDKELRQQVVLTQTVFFLGSLLLSFFLFDPPSRWFDLFEIDPGEIVWFGIGTALIIVLIDLLIMLIFPPEYYDDGGVNKRLFNNITFSSLLLITMFVAIAEEMLFRGVIQSSFGYIVASITFALVHLRYLKKPVLLISVLFVSFLIGYIFELTGNLVVTITAHFITDFVLALLIRLKKEV</sequence>
<dbReference type="EMBL" id="CP017962">
    <property type="protein sequence ID" value="APC48407.1"/>
    <property type="molecule type" value="Genomic_DNA"/>
</dbReference>
<dbReference type="EMBL" id="JACWEZ010000004">
    <property type="protein sequence ID" value="MBD1222640.1"/>
    <property type="molecule type" value="Genomic_DNA"/>
</dbReference>
<dbReference type="AlphaFoldDB" id="A0AAC9IZG1"/>
<dbReference type="Proteomes" id="UP000182945">
    <property type="component" value="Chromosome"/>
</dbReference>
<feature type="transmembrane region" description="Helical" evidence="1">
    <location>
        <begin position="115"/>
        <end position="137"/>
    </location>
</feature>
<dbReference type="Proteomes" id="UP000621631">
    <property type="component" value="Unassembled WGS sequence"/>
</dbReference>
<feature type="transmembrane region" description="Helical" evidence="1">
    <location>
        <begin position="91"/>
        <end position="109"/>
    </location>
</feature>
<keyword evidence="1" id="KW-1133">Transmembrane helix</keyword>
<feature type="transmembrane region" description="Helical" evidence="1">
    <location>
        <begin position="144"/>
        <end position="160"/>
    </location>
</feature>
<evidence type="ECO:0000313" key="4">
    <source>
        <dbReference type="EMBL" id="MBD1222640.1"/>
    </source>
</evidence>
<dbReference type="RefSeq" id="WP_019378346.1">
    <property type="nucleotide sequence ID" value="NZ_CP017962.1"/>
</dbReference>
<reference evidence="3 5" key="1">
    <citation type="submission" date="2016-11" db="EMBL/GenBank/DDBJ databases">
        <title>Complete genome sequencing of Virgibacillus halodenitrificans PDB-F2.</title>
        <authorList>
            <person name="Sun Z."/>
            <person name="Zhou Y."/>
            <person name="Li H."/>
        </authorList>
    </citation>
    <scope>NUCLEOTIDE SEQUENCE [LARGE SCALE GENOMIC DNA]</scope>
    <source>
        <strain evidence="3 5">PDB-F2</strain>
    </source>
</reference>
<dbReference type="Pfam" id="PF02517">
    <property type="entry name" value="Rce1-like"/>
    <property type="match status" value="1"/>
</dbReference>
<reference evidence="4 6" key="2">
    <citation type="submission" date="2020-09" db="EMBL/GenBank/DDBJ databases">
        <title>Draft Genome Sequences of Oil-Oxidizing Bacteria Halomonas titanicae, Marinobacter lutaoensis, and Virgibacillus halodenitrificans Isolated from Highly Saline Environments.</title>
        <authorList>
            <person name="Grouzdev D.S."/>
            <person name="Sokolova D.S."/>
            <person name="Semenova E.M."/>
            <person name="Borzenkov I.A."/>
            <person name="Bidzhieva S.K."/>
            <person name="Poltaraus A.B."/>
            <person name="Nazina T.N."/>
        </authorList>
    </citation>
    <scope>NUCLEOTIDE SEQUENCE [LARGE SCALE GENOMIC DNA]</scope>
    <source>
        <strain evidence="4 6">VKM B-3472D</strain>
    </source>
</reference>